<comment type="subcellular location">
    <subcellularLocation>
        <location evidence="1">Membrane</location>
        <topology evidence="1">Multi-pass membrane protein</topology>
    </subcellularLocation>
</comment>
<feature type="transmembrane region" description="Helical" evidence="6">
    <location>
        <begin position="400"/>
        <end position="420"/>
    </location>
</feature>
<feature type="transmembrane region" description="Helical" evidence="6">
    <location>
        <begin position="219"/>
        <end position="239"/>
    </location>
</feature>
<dbReference type="PANTHER" id="PTHR23506:SF28">
    <property type="entry name" value="MFS-TYPE TRANSPORTER SLC18B1-LIKE PROTEIN"/>
    <property type="match status" value="1"/>
</dbReference>
<evidence type="ECO:0000256" key="4">
    <source>
        <dbReference type="ARBA" id="ARBA00022989"/>
    </source>
</evidence>
<evidence type="ECO:0000256" key="1">
    <source>
        <dbReference type="ARBA" id="ARBA00004141"/>
    </source>
</evidence>
<keyword evidence="2" id="KW-0813">Transport</keyword>
<dbReference type="InterPro" id="IPR050930">
    <property type="entry name" value="MFS_Vesicular_Transporter"/>
</dbReference>
<dbReference type="InterPro" id="IPR020846">
    <property type="entry name" value="MFS_dom"/>
</dbReference>
<feature type="transmembrane region" description="Helical" evidence="6">
    <location>
        <begin position="300"/>
        <end position="319"/>
    </location>
</feature>
<dbReference type="PANTHER" id="PTHR23506">
    <property type="entry name" value="GH10249P"/>
    <property type="match status" value="1"/>
</dbReference>
<dbReference type="Proteomes" id="UP000695000">
    <property type="component" value="Unplaced"/>
</dbReference>
<name>A0ABM1M3Y4_NICVS</name>
<keyword evidence="8" id="KW-1185">Reference proteome</keyword>
<evidence type="ECO:0000313" key="8">
    <source>
        <dbReference type="Proteomes" id="UP000695000"/>
    </source>
</evidence>
<evidence type="ECO:0000256" key="5">
    <source>
        <dbReference type="ARBA" id="ARBA00023136"/>
    </source>
</evidence>
<dbReference type="Gene3D" id="1.20.1250.20">
    <property type="entry name" value="MFS general substrate transporter like domains"/>
    <property type="match status" value="2"/>
</dbReference>
<dbReference type="RefSeq" id="XP_017769284.1">
    <property type="nucleotide sequence ID" value="XM_017913795.1"/>
</dbReference>
<feature type="transmembrane region" description="Helical" evidence="6">
    <location>
        <begin position="125"/>
        <end position="146"/>
    </location>
</feature>
<feature type="transmembrane region" description="Helical" evidence="6">
    <location>
        <begin position="326"/>
        <end position="345"/>
    </location>
</feature>
<feature type="transmembrane region" description="Helical" evidence="6">
    <location>
        <begin position="93"/>
        <end position="113"/>
    </location>
</feature>
<feature type="transmembrane region" description="Helical" evidence="6">
    <location>
        <begin position="357"/>
        <end position="379"/>
    </location>
</feature>
<reference evidence="9" key="1">
    <citation type="submission" date="2025-08" db="UniProtKB">
        <authorList>
            <consortium name="RefSeq"/>
        </authorList>
    </citation>
    <scope>IDENTIFICATION</scope>
    <source>
        <tissue evidence="9">Whole Larva</tissue>
    </source>
</reference>
<feature type="transmembrane region" description="Helical" evidence="6">
    <location>
        <begin position="260"/>
        <end position="280"/>
    </location>
</feature>
<dbReference type="InterPro" id="IPR036259">
    <property type="entry name" value="MFS_trans_sf"/>
</dbReference>
<dbReference type="PROSITE" id="PS50850">
    <property type="entry name" value="MFS"/>
    <property type="match status" value="1"/>
</dbReference>
<feature type="transmembrane region" description="Helical" evidence="6">
    <location>
        <begin position="432"/>
        <end position="453"/>
    </location>
</feature>
<organism evidence="8 9">
    <name type="scientific">Nicrophorus vespilloides</name>
    <name type="common">Boreal carrion beetle</name>
    <dbReference type="NCBI Taxonomy" id="110193"/>
    <lineage>
        <taxon>Eukaryota</taxon>
        <taxon>Metazoa</taxon>
        <taxon>Ecdysozoa</taxon>
        <taxon>Arthropoda</taxon>
        <taxon>Hexapoda</taxon>
        <taxon>Insecta</taxon>
        <taxon>Pterygota</taxon>
        <taxon>Neoptera</taxon>
        <taxon>Endopterygota</taxon>
        <taxon>Coleoptera</taxon>
        <taxon>Polyphaga</taxon>
        <taxon>Staphyliniformia</taxon>
        <taxon>Silphidae</taxon>
        <taxon>Nicrophorinae</taxon>
        <taxon>Nicrophorus</taxon>
    </lineage>
</organism>
<dbReference type="Pfam" id="PF07690">
    <property type="entry name" value="MFS_1"/>
    <property type="match status" value="2"/>
</dbReference>
<dbReference type="SUPFAM" id="SSF103473">
    <property type="entry name" value="MFS general substrate transporter"/>
    <property type="match status" value="1"/>
</dbReference>
<feature type="transmembrane region" description="Helical" evidence="6">
    <location>
        <begin position="191"/>
        <end position="213"/>
    </location>
</feature>
<proteinExistence type="predicted"/>
<evidence type="ECO:0000256" key="2">
    <source>
        <dbReference type="ARBA" id="ARBA00022448"/>
    </source>
</evidence>
<evidence type="ECO:0000256" key="6">
    <source>
        <dbReference type="SAM" id="Phobius"/>
    </source>
</evidence>
<keyword evidence="5 6" id="KW-0472">Membrane</keyword>
<dbReference type="InterPro" id="IPR011701">
    <property type="entry name" value="MFS"/>
</dbReference>
<gene>
    <name evidence="9" type="primary">LOC108557324</name>
</gene>
<evidence type="ECO:0000313" key="9">
    <source>
        <dbReference type="RefSeq" id="XP_017769284.1"/>
    </source>
</evidence>
<feature type="transmembrane region" description="Helical" evidence="6">
    <location>
        <begin position="58"/>
        <end position="81"/>
    </location>
</feature>
<keyword evidence="3 6" id="KW-0812">Transmembrane</keyword>
<sequence>MVLQNVSLDTIKTTFFRRMCKEEVVESHQKDIQLEDLRAAPTADKKNASKSFTTRQKVGLVMLATVEFSSYCSMSIMAPFYPREARDKGMSESLAGFVFSFYALIIFVSSPIFGKILPKVGVKLLFIGGIVTSGICSIIFGTLHYIDDFYLFATLSFLIRGLEALGAAAYATAGYVLVINIFPNNGGTVRGILETFVGLGMSAGPAIGGFLYAIGGFGLPFYVVGTITLCVAPLNVFLLPSSKECNVNMKSGSFRSILKIPSVIVTCFIIALVSTTWGFLDPTLEPHLRQYNLSASNIGLIFLLLSGMYGIFSPFWGWVSDKVTNYWCLMTFGLFMTSFSLVLLGPSPILPFLKESIWLHIIALSALGIFVAMGLMPTYQSILDGAVRDGGFSDNIGTHSLVAGLWSCIYSLGEMLGPAIGGALLQQWGFPTAATCLAGANLLAAICTSIFFYMKRVRSKVEAVPKDSDSDLEKTNSATTIPLENGCSNGDIYTIENNGSVKM</sequence>
<protein>
    <submittedName>
        <fullName evidence="9">MFS-type transporter SLC18B1-like isoform X1</fullName>
    </submittedName>
</protein>
<feature type="domain" description="Major facilitator superfamily (MFS) profile" evidence="7">
    <location>
        <begin position="59"/>
        <end position="456"/>
    </location>
</feature>
<feature type="transmembrane region" description="Helical" evidence="6">
    <location>
        <begin position="158"/>
        <end position="179"/>
    </location>
</feature>
<dbReference type="GeneID" id="108557324"/>
<accession>A0ABM1M3Y4</accession>
<keyword evidence="4 6" id="KW-1133">Transmembrane helix</keyword>
<evidence type="ECO:0000256" key="3">
    <source>
        <dbReference type="ARBA" id="ARBA00022692"/>
    </source>
</evidence>
<evidence type="ECO:0000259" key="7">
    <source>
        <dbReference type="PROSITE" id="PS50850"/>
    </source>
</evidence>